<keyword evidence="2" id="KW-1185">Reference proteome</keyword>
<evidence type="ECO:0000313" key="1">
    <source>
        <dbReference type="EMBL" id="KAK5883387.1"/>
    </source>
</evidence>
<dbReference type="Proteomes" id="UP001335648">
    <property type="component" value="Unassembled WGS sequence"/>
</dbReference>
<protein>
    <submittedName>
        <fullName evidence="1">Uncharacterized protein</fullName>
    </submittedName>
</protein>
<reference evidence="1 2" key="1">
    <citation type="journal article" date="2023" name="Mol. Biol. Evol.">
        <title>Genomics of Secondarily Temperate Adaptation in the Only Non-Antarctic Icefish.</title>
        <authorList>
            <person name="Rivera-Colon A.G."/>
            <person name="Rayamajhi N."/>
            <person name="Minhas B.F."/>
            <person name="Madrigal G."/>
            <person name="Bilyk K.T."/>
            <person name="Yoon V."/>
            <person name="Hune M."/>
            <person name="Gregory S."/>
            <person name="Cheng C.H.C."/>
            <person name="Catchen J.M."/>
        </authorList>
    </citation>
    <scope>NUCLEOTIDE SEQUENCE [LARGE SCALE GENOMIC DNA]</scope>
    <source>
        <strain evidence="1">JC2023a</strain>
    </source>
</reference>
<proteinExistence type="predicted"/>
<sequence>MTAIFTRSNPDFNFLWVADVCWLSERDDAGYLMLEFSGLSVAVYVGVLTTGTLKLMGKGTEKSWRLKSIQLPPQMLTVEILVVN</sequence>
<accession>A0AAN8GMX8</accession>
<dbReference type="AlphaFoldDB" id="A0AAN8GMX8"/>
<gene>
    <name evidence="1" type="ORF">CesoFtcFv8_019723</name>
</gene>
<organism evidence="1 2">
    <name type="scientific">Champsocephalus esox</name>
    <name type="common">pike icefish</name>
    <dbReference type="NCBI Taxonomy" id="159716"/>
    <lineage>
        <taxon>Eukaryota</taxon>
        <taxon>Metazoa</taxon>
        <taxon>Chordata</taxon>
        <taxon>Craniata</taxon>
        <taxon>Vertebrata</taxon>
        <taxon>Euteleostomi</taxon>
        <taxon>Actinopterygii</taxon>
        <taxon>Neopterygii</taxon>
        <taxon>Teleostei</taxon>
        <taxon>Neoteleostei</taxon>
        <taxon>Acanthomorphata</taxon>
        <taxon>Eupercaria</taxon>
        <taxon>Perciformes</taxon>
        <taxon>Notothenioidei</taxon>
        <taxon>Channichthyidae</taxon>
        <taxon>Champsocephalus</taxon>
    </lineage>
</organism>
<comment type="caution">
    <text evidence="1">The sequence shown here is derived from an EMBL/GenBank/DDBJ whole genome shotgun (WGS) entry which is preliminary data.</text>
</comment>
<name>A0AAN8GMX8_9TELE</name>
<dbReference type="EMBL" id="JAULUE010002061">
    <property type="protein sequence ID" value="KAK5883387.1"/>
    <property type="molecule type" value="Genomic_DNA"/>
</dbReference>
<evidence type="ECO:0000313" key="2">
    <source>
        <dbReference type="Proteomes" id="UP001335648"/>
    </source>
</evidence>